<dbReference type="InterPro" id="IPR001584">
    <property type="entry name" value="Integrase_cat-core"/>
</dbReference>
<dbReference type="EnsemblMetazoa" id="XM_031927026">
    <property type="protein sequence ID" value="XP_031782886"/>
    <property type="gene ID" value="LOC116416843"/>
</dbReference>
<name>A0A7M7Q9B0_NASVI</name>
<dbReference type="SMR" id="A0A7M7Q9B0"/>
<dbReference type="InterPro" id="IPR050951">
    <property type="entry name" value="Retrovirus_Pol_polyprotein"/>
</dbReference>
<dbReference type="PANTHER" id="PTHR37984:SF5">
    <property type="entry name" value="PROTEIN NYNRIN-LIKE"/>
    <property type="match status" value="1"/>
</dbReference>
<sequence length="144" mass="16693">MKEMKPQPSLKKQLDLLHKNLMPELQRLTPQCVPHCKANGKEILSALKERVILRFGAPEVFHSDNGTKFKNKTIKEYLAEQQIHHLYLPPYYPQVNPVERINRTVKKEISTFTQDNHRAWDEYLNEIAFSLNTAVHESTGTSLA</sequence>
<organism evidence="2 3">
    <name type="scientific">Nasonia vitripennis</name>
    <name type="common">Parasitic wasp</name>
    <dbReference type="NCBI Taxonomy" id="7425"/>
    <lineage>
        <taxon>Eukaryota</taxon>
        <taxon>Metazoa</taxon>
        <taxon>Ecdysozoa</taxon>
        <taxon>Arthropoda</taxon>
        <taxon>Hexapoda</taxon>
        <taxon>Insecta</taxon>
        <taxon>Pterygota</taxon>
        <taxon>Neoptera</taxon>
        <taxon>Endopterygota</taxon>
        <taxon>Hymenoptera</taxon>
        <taxon>Apocrita</taxon>
        <taxon>Proctotrupomorpha</taxon>
        <taxon>Chalcidoidea</taxon>
        <taxon>Pteromalidae</taxon>
        <taxon>Pteromalinae</taxon>
        <taxon>Nasonia</taxon>
    </lineage>
</organism>
<dbReference type="InterPro" id="IPR036397">
    <property type="entry name" value="RNaseH_sf"/>
</dbReference>
<dbReference type="Proteomes" id="UP000002358">
    <property type="component" value="Unassembled WGS sequence"/>
</dbReference>
<dbReference type="Gene3D" id="3.30.420.10">
    <property type="entry name" value="Ribonuclease H-like superfamily/Ribonuclease H"/>
    <property type="match status" value="1"/>
</dbReference>
<dbReference type="GO" id="GO:0015074">
    <property type="term" value="P:DNA integration"/>
    <property type="evidence" value="ECO:0007669"/>
    <property type="project" value="InterPro"/>
</dbReference>
<dbReference type="InParanoid" id="A0A7M7Q9B0"/>
<dbReference type="Pfam" id="PF13358">
    <property type="entry name" value="DDE_3"/>
    <property type="match status" value="1"/>
</dbReference>
<evidence type="ECO:0000313" key="3">
    <source>
        <dbReference type="Proteomes" id="UP000002358"/>
    </source>
</evidence>
<dbReference type="RefSeq" id="XP_031782886.1">
    <property type="nucleotide sequence ID" value="XM_031927026.1"/>
</dbReference>
<protein>
    <recommendedName>
        <fullName evidence="1">Integrase catalytic domain-containing protein</fullName>
    </recommendedName>
</protein>
<feature type="domain" description="Integrase catalytic" evidence="1">
    <location>
        <begin position="37"/>
        <end position="144"/>
    </location>
</feature>
<dbReference type="PROSITE" id="PS50994">
    <property type="entry name" value="INTEGRASE"/>
    <property type="match status" value="1"/>
</dbReference>
<reference evidence="2" key="1">
    <citation type="submission" date="2021-01" db="UniProtKB">
        <authorList>
            <consortium name="EnsemblMetazoa"/>
        </authorList>
    </citation>
    <scope>IDENTIFICATION</scope>
</reference>
<dbReference type="SUPFAM" id="SSF53098">
    <property type="entry name" value="Ribonuclease H-like"/>
    <property type="match status" value="1"/>
</dbReference>
<proteinExistence type="predicted"/>
<dbReference type="GeneID" id="116416843"/>
<evidence type="ECO:0000313" key="2">
    <source>
        <dbReference type="EnsemblMetazoa" id="XP_031782886"/>
    </source>
</evidence>
<dbReference type="AlphaFoldDB" id="A0A7M7Q9B0"/>
<dbReference type="PANTHER" id="PTHR37984">
    <property type="entry name" value="PROTEIN CBG26694"/>
    <property type="match status" value="1"/>
</dbReference>
<keyword evidence="3" id="KW-1185">Reference proteome</keyword>
<dbReference type="InterPro" id="IPR038717">
    <property type="entry name" value="Tc1-like_DDE_dom"/>
</dbReference>
<dbReference type="GO" id="GO:0003676">
    <property type="term" value="F:nucleic acid binding"/>
    <property type="evidence" value="ECO:0007669"/>
    <property type="project" value="InterPro"/>
</dbReference>
<accession>A0A7M7Q9B0</accession>
<dbReference type="KEGG" id="nvi:116416843"/>
<dbReference type="OrthoDB" id="6752380at2759"/>
<dbReference type="InterPro" id="IPR012337">
    <property type="entry name" value="RNaseH-like_sf"/>
</dbReference>
<evidence type="ECO:0000259" key="1">
    <source>
        <dbReference type="PROSITE" id="PS50994"/>
    </source>
</evidence>